<evidence type="ECO:0000313" key="12">
    <source>
        <dbReference type="Proteomes" id="UP001306950"/>
    </source>
</evidence>
<evidence type="ECO:0000259" key="9">
    <source>
        <dbReference type="Pfam" id="PF05504"/>
    </source>
</evidence>
<comment type="caution">
    <text evidence="11">The sequence shown here is derived from an EMBL/GenBank/DDBJ whole genome shotgun (WGS) entry which is preliminary data.</text>
</comment>
<dbReference type="InterPro" id="IPR046953">
    <property type="entry name" value="Spore_GerAC-like_C"/>
</dbReference>
<comment type="similarity">
    <text evidence="2">Belongs to the GerABKC lipoprotein family.</text>
</comment>
<comment type="subcellular location">
    <subcellularLocation>
        <location evidence="1">Membrane</location>
        <topology evidence="1">Lipid-anchor</topology>
    </subcellularLocation>
</comment>
<dbReference type="EMBL" id="JAZHPZ010000005">
    <property type="protein sequence ID" value="MEF2966723.1"/>
    <property type="molecule type" value="Genomic_DNA"/>
</dbReference>
<protein>
    <submittedName>
        <fullName evidence="11">Ger(X)C family spore germination protein</fullName>
    </submittedName>
</protein>
<gene>
    <name evidence="11" type="ORF">V3851_12855</name>
</gene>
<keyword evidence="12" id="KW-1185">Reference proteome</keyword>
<evidence type="ECO:0000256" key="7">
    <source>
        <dbReference type="ARBA" id="ARBA00023288"/>
    </source>
</evidence>
<accession>A0ABU7VTU5</accession>
<feature type="domain" description="Spore germination GerAC-like C-terminal" evidence="9">
    <location>
        <begin position="245"/>
        <end position="412"/>
    </location>
</feature>
<dbReference type="InterPro" id="IPR008844">
    <property type="entry name" value="Spore_GerAC-like"/>
</dbReference>
<reference evidence="11 12" key="1">
    <citation type="submission" date="2024-02" db="EMBL/GenBank/DDBJ databases">
        <title>A nitrogen-fixing paenibacillus bacterium.</title>
        <authorList>
            <person name="Zhang W.L."/>
            <person name="Chen S.F."/>
        </authorList>
    </citation>
    <scope>NUCLEOTIDE SEQUENCE [LARGE SCALE GENOMIC DNA]</scope>
    <source>
        <strain evidence="11 12">M1</strain>
    </source>
</reference>
<dbReference type="PANTHER" id="PTHR35789:SF1">
    <property type="entry name" value="SPORE GERMINATION PROTEIN B3"/>
    <property type="match status" value="1"/>
</dbReference>
<keyword evidence="5" id="KW-0472">Membrane</keyword>
<dbReference type="RefSeq" id="WP_331846935.1">
    <property type="nucleotide sequence ID" value="NZ_JAZHPZ010000005.1"/>
</dbReference>
<evidence type="ECO:0000256" key="4">
    <source>
        <dbReference type="ARBA" id="ARBA00022729"/>
    </source>
</evidence>
<dbReference type="Proteomes" id="UP001306950">
    <property type="component" value="Unassembled WGS sequence"/>
</dbReference>
<dbReference type="PANTHER" id="PTHR35789">
    <property type="entry name" value="SPORE GERMINATION PROTEIN B3"/>
    <property type="match status" value="1"/>
</dbReference>
<proteinExistence type="inferred from homology"/>
<dbReference type="Gene3D" id="6.20.190.10">
    <property type="entry name" value="Nutrient germinant receptor protein C, domain 1"/>
    <property type="match status" value="1"/>
</dbReference>
<keyword evidence="7" id="KW-0449">Lipoprotein</keyword>
<dbReference type="PROSITE" id="PS51257">
    <property type="entry name" value="PROKAR_LIPOPROTEIN"/>
    <property type="match status" value="1"/>
</dbReference>
<dbReference type="Pfam" id="PF25198">
    <property type="entry name" value="Spore_GerAC_N"/>
    <property type="match status" value="1"/>
</dbReference>
<evidence type="ECO:0000259" key="10">
    <source>
        <dbReference type="Pfam" id="PF25198"/>
    </source>
</evidence>
<organism evidence="11 12">
    <name type="scientific">Paenibacillus haidiansis</name>
    <dbReference type="NCBI Taxonomy" id="1574488"/>
    <lineage>
        <taxon>Bacteria</taxon>
        <taxon>Bacillati</taxon>
        <taxon>Bacillota</taxon>
        <taxon>Bacilli</taxon>
        <taxon>Bacillales</taxon>
        <taxon>Paenibacillaceae</taxon>
        <taxon>Paenibacillus</taxon>
    </lineage>
</organism>
<feature type="signal peptide" evidence="8">
    <location>
        <begin position="1"/>
        <end position="28"/>
    </location>
</feature>
<feature type="domain" description="Spore germination protein N-terminal" evidence="10">
    <location>
        <begin position="35"/>
        <end position="204"/>
    </location>
</feature>
<dbReference type="Pfam" id="PF05504">
    <property type="entry name" value="Spore_GerAC"/>
    <property type="match status" value="1"/>
</dbReference>
<sequence>MHNKRKRSSFTGLIRRCVALGLILPLMAGTAGCWDRTEVEKLAIVAGLGIDFIPGPEPILLTVQIVNPSGLQKGGGGSSSPPFLTLSATGATILDAMRNFAKASPHRLFYGHTNVIIFGDRMAREGLHPVMDYLARAPEFRRTFWILVTPATAKEILSVKLDLEDIPALGVTEMVKEFRQSAAAVIERQKDFLSGISSKSGAAPVSRLELLDADASINERLQEVTAGDSQQTSMPAQGKKQLRLNGTAAFRKDKLVGYLSDAESRGLLWITGKLNGGSVIMPCPEDQQHKISFHIERTKSKVIPYFRDGKLNIKIDIEEESSIAEVSCDKLDVSKPETIKQLEELQAKDIEARIKSTVEKCQALRADILRFGDTAYTRFPKLWKERYEEDWPDHFANLPVAVKVTSKIRRAGMTSKSGGTTK</sequence>
<name>A0ABU7VTU5_9BACL</name>
<keyword evidence="3" id="KW-0309">Germination</keyword>
<evidence type="ECO:0000256" key="1">
    <source>
        <dbReference type="ARBA" id="ARBA00004635"/>
    </source>
</evidence>
<evidence type="ECO:0000256" key="8">
    <source>
        <dbReference type="SAM" id="SignalP"/>
    </source>
</evidence>
<dbReference type="InterPro" id="IPR038501">
    <property type="entry name" value="Spore_GerAC_C_sf"/>
</dbReference>
<dbReference type="NCBIfam" id="TIGR02887">
    <property type="entry name" value="spore_ger_x_C"/>
    <property type="match status" value="1"/>
</dbReference>
<evidence type="ECO:0000313" key="11">
    <source>
        <dbReference type="EMBL" id="MEF2966723.1"/>
    </source>
</evidence>
<dbReference type="InterPro" id="IPR057336">
    <property type="entry name" value="GerAC_N"/>
</dbReference>
<evidence type="ECO:0000256" key="3">
    <source>
        <dbReference type="ARBA" id="ARBA00022544"/>
    </source>
</evidence>
<evidence type="ECO:0000256" key="5">
    <source>
        <dbReference type="ARBA" id="ARBA00023136"/>
    </source>
</evidence>
<evidence type="ECO:0000256" key="6">
    <source>
        <dbReference type="ARBA" id="ARBA00023139"/>
    </source>
</evidence>
<dbReference type="Gene3D" id="3.30.300.210">
    <property type="entry name" value="Nutrient germinant receptor protein C, domain 3"/>
    <property type="match status" value="1"/>
</dbReference>
<keyword evidence="4 8" id="KW-0732">Signal</keyword>
<evidence type="ECO:0000256" key="2">
    <source>
        <dbReference type="ARBA" id="ARBA00007886"/>
    </source>
</evidence>
<feature type="chain" id="PRO_5046787587" evidence="8">
    <location>
        <begin position="29"/>
        <end position="422"/>
    </location>
</feature>
<keyword evidence="6" id="KW-0564">Palmitate</keyword>